<feature type="compositionally biased region" description="Basic and acidic residues" evidence="1">
    <location>
        <begin position="137"/>
        <end position="207"/>
    </location>
</feature>
<dbReference type="InterPro" id="IPR052594">
    <property type="entry name" value="J_domain-containing_protein"/>
</dbReference>
<evidence type="ECO:0000313" key="4">
    <source>
        <dbReference type="Proteomes" id="UP000323067"/>
    </source>
</evidence>
<feature type="region of interest" description="Disordered" evidence="1">
    <location>
        <begin position="137"/>
        <end position="521"/>
    </location>
</feature>
<feature type="region of interest" description="Disordered" evidence="1">
    <location>
        <begin position="84"/>
        <end position="118"/>
    </location>
</feature>
<feature type="compositionally biased region" description="Basic and acidic residues" evidence="1">
    <location>
        <begin position="233"/>
        <end position="248"/>
    </location>
</feature>
<name>A0A2H4SKR7_CORMI</name>
<dbReference type="AlphaFoldDB" id="A0A2H4SKR7"/>
<dbReference type="Pfam" id="PF00226">
    <property type="entry name" value="DnaJ"/>
    <property type="match status" value="1"/>
</dbReference>
<dbReference type="PRINTS" id="PR00625">
    <property type="entry name" value="JDOMAIN"/>
</dbReference>
<sequence>MAPLPPDPYHILGVPKDAQTPEIRSSYRKLVLKCHPDKVQDPQLKEEKQNEFQRVQQAYELLTNDAERQKYDDKVRLEDLRRQMKEKAHISSPKPSAKYSDFEIRTPDMRSPAFKSSPSAAKVYTFGRFDEEYVTRGTRIFETKSNRSAKREPSFSERQSKRDSEKEREKDKERRRKEEKEAQKLEKRRQEKQRDREIKRDHEEKYRSRNAKPSVEVFEDELPKSERKRSTKKHDDKAGRTSPRDDKPTSSSRPPISNTFYSPTDRTTYESASSYVQASRGPPSLNRSHSYTTRPAYPAAPSPPPSNGKKTYLVEESDSDDYVRRSSAPARRGSGDGPRLSRERSYRQASHEVLEDTLHAASSAAARHTASFSRSVPMGSSPPRHDMQLPRTNSMPQPSFTRPGPGMTRSHTYAAPEMPHGRDRSRNHPQAHIEISESDDEFERERRHRSSRRTTSPEPHPPSVFRYEVDSGTRRSHRTQPPLDVDGGHGHYMYAQQQPVRGPDTRGAAAYREPMHAPPGVRYPNVINVAKYGDVRYSEYQYGGGVRA</sequence>
<dbReference type="InterPro" id="IPR001623">
    <property type="entry name" value="DnaJ_domain"/>
</dbReference>
<feature type="compositionally biased region" description="Basic and acidic residues" evidence="1">
    <location>
        <begin position="339"/>
        <end position="358"/>
    </location>
</feature>
<organism evidence="3 4">
    <name type="scientific">Cordyceps militaris</name>
    <name type="common">Caterpillar fungus</name>
    <name type="synonym">Clavaria militaris</name>
    <dbReference type="NCBI Taxonomy" id="73501"/>
    <lineage>
        <taxon>Eukaryota</taxon>
        <taxon>Fungi</taxon>
        <taxon>Dikarya</taxon>
        <taxon>Ascomycota</taxon>
        <taxon>Pezizomycotina</taxon>
        <taxon>Sordariomycetes</taxon>
        <taxon>Hypocreomycetidae</taxon>
        <taxon>Hypocreales</taxon>
        <taxon>Cordycipitaceae</taxon>
        <taxon>Cordyceps</taxon>
    </lineage>
</organism>
<dbReference type="InterPro" id="IPR036869">
    <property type="entry name" value="J_dom_sf"/>
</dbReference>
<feature type="domain" description="J" evidence="2">
    <location>
        <begin position="7"/>
        <end position="75"/>
    </location>
</feature>
<dbReference type="EMBL" id="CP023324">
    <property type="protein sequence ID" value="ATY63679.1"/>
    <property type="molecule type" value="Genomic_DNA"/>
</dbReference>
<dbReference type="GO" id="GO:0031072">
    <property type="term" value="F:heat shock protein binding"/>
    <property type="evidence" value="ECO:0007669"/>
    <property type="project" value="TreeGrafter"/>
</dbReference>
<dbReference type="Proteomes" id="UP000323067">
    <property type="component" value="Chromosome vii"/>
</dbReference>
<accession>A0A2H4SKR7</accession>
<feature type="region of interest" description="Disordered" evidence="1">
    <location>
        <begin position="1"/>
        <end position="20"/>
    </location>
</feature>
<dbReference type="Gene3D" id="1.10.287.110">
    <property type="entry name" value="DnaJ domain"/>
    <property type="match status" value="1"/>
</dbReference>
<dbReference type="PANTHER" id="PTHR44144">
    <property type="entry name" value="DNAJ HOMOLOG SUBFAMILY C MEMBER 9"/>
    <property type="match status" value="1"/>
</dbReference>
<dbReference type="PROSITE" id="PS50076">
    <property type="entry name" value="DNAJ_2"/>
    <property type="match status" value="1"/>
</dbReference>
<feature type="compositionally biased region" description="Low complexity" evidence="1">
    <location>
        <begin position="359"/>
        <end position="375"/>
    </location>
</feature>
<dbReference type="PROSITE" id="PS00636">
    <property type="entry name" value="DNAJ_1"/>
    <property type="match status" value="1"/>
</dbReference>
<feature type="compositionally biased region" description="Polar residues" evidence="1">
    <location>
        <begin position="249"/>
        <end position="277"/>
    </location>
</feature>
<dbReference type="SUPFAM" id="SSF46565">
    <property type="entry name" value="Chaperone J-domain"/>
    <property type="match status" value="1"/>
</dbReference>
<dbReference type="PANTHER" id="PTHR44144:SF1">
    <property type="entry name" value="DNAJ HOMOLOG SUBFAMILY C MEMBER 9"/>
    <property type="match status" value="1"/>
</dbReference>
<dbReference type="OrthoDB" id="10250354at2759"/>
<reference evidence="3 4" key="1">
    <citation type="journal article" date="2017" name="BMC Genomics">
        <title>Chromosome level assembly and secondary metabolite potential of the parasitic fungus Cordyceps militaris.</title>
        <authorList>
            <person name="Kramer G.J."/>
            <person name="Nodwell J.R."/>
        </authorList>
    </citation>
    <scope>NUCLEOTIDE SEQUENCE [LARGE SCALE GENOMIC DNA]</scope>
    <source>
        <strain evidence="3 4">ATCC 34164</strain>
    </source>
</reference>
<dbReference type="CDD" id="cd06257">
    <property type="entry name" value="DnaJ"/>
    <property type="match status" value="1"/>
</dbReference>
<dbReference type="InterPro" id="IPR018253">
    <property type="entry name" value="DnaJ_domain_CS"/>
</dbReference>
<evidence type="ECO:0000313" key="3">
    <source>
        <dbReference type="EMBL" id="ATY63679.1"/>
    </source>
</evidence>
<proteinExistence type="predicted"/>
<dbReference type="VEuPathDB" id="FungiDB:CCM_07843"/>
<dbReference type="VEuPathDB" id="FungiDB:A9K55_007172"/>
<gene>
    <name evidence="3" type="ORF">A9K55_007172</name>
</gene>
<protein>
    <submittedName>
        <fullName evidence="3">DnaJ domain protein</fullName>
    </submittedName>
</protein>
<feature type="compositionally biased region" description="Polar residues" evidence="1">
    <location>
        <begin position="390"/>
        <end position="400"/>
    </location>
</feature>
<dbReference type="GO" id="GO:0005634">
    <property type="term" value="C:nucleus"/>
    <property type="evidence" value="ECO:0007669"/>
    <property type="project" value="TreeGrafter"/>
</dbReference>
<evidence type="ECO:0000259" key="2">
    <source>
        <dbReference type="PROSITE" id="PS50076"/>
    </source>
</evidence>
<dbReference type="GO" id="GO:0005737">
    <property type="term" value="C:cytoplasm"/>
    <property type="evidence" value="ECO:0007669"/>
    <property type="project" value="TreeGrafter"/>
</dbReference>
<dbReference type="FunFam" id="1.10.287.110:FF:000073">
    <property type="entry name" value="DnaJ domain protein"/>
    <property type="match status" value="1"/>
</dbReference>
<dbReference type="SMART" id="SM00271">
    <property type="entry name" value="DnaJ"/>
    <property type="match status" value="1"/>
</dbReference>
<evidence type="ECO:0000256" key="1">
    <source>
        <dbReference type="SAM" id="MobiDB-lite"/>
    </source>
</evidence>